<sequence length="147" mass="17195">MKDILQIVLIFLVINIVLDPFSLRYIFRNKMIKYVNTIGRGKKTLYAYINFYELAIAPFKALLVDVKSVKLMLYMITSQLLFIGYILVNLSAVIYMQQIGQMIFSTDISLLNIIMMDFIFVLVTSACLHLYVKWLYNAYQILIDRVL</sequence>
<dbReference type="Proteomes" id="UP000538955">
    <property type="component" value="Unassembled WGS sequence"/>
</dbReference>
<dbReference type="RefSeq" id="WP_168993011.1">
    <property type="nucleotide sequence ID" value="NZ_JABBMI010000064.1"/>
</dbReference>
<keyword evidence="1" id="KW-1133">Transmembrane helix</keyword>
<name>A0ABX1STD3_STACP</name>
<keyword evidence="1" id="KW-0472">Membrane</keyword>
<dbReference type="EMBL" id="JABBMI010000064">
    <property type="protein sequence ID" value="NMK54658.1"/>
    <property type="molecule type" value="Genomic_DNA"/>
</dbReference>
<comment type="caution">
    <text evidence="2">The sequence shown here is derived from an EMBL/GenBank/DDBJ whole genome shotgun (WGS) entry which is preliminary data.</text>
</comment>
<feature type="transmembrane region" description="Helical" evidence="1">
    <location>
        <begin position="72"/>
        <end position="96"/>
    </location>
</feature>
<evidence type="ECO:0000313" key="3">
    <source>
        <dbReference type="Proteomes" id="UP000538955"/>
    </source>
</evidence>
<gene>
    <name evidence="2" type="ORF">HHM24_07980</name>
</gene>
<feature type="transmembrane region" description="Helical" evidence="1">
    <location>
        <begin position="6"/>
        <end position="27"/>
    </location>
</feature>
<reference evidence="2 3" key="1">
    <citation type="submission" date="2020-04" db="EMBL/GenBank/DDBJ databases">
        <title>The Epidemiology and Molecular Characteristics of Linezolid-Resistant Staphylococcus capitis in Huashan Hospital, Shanghai.</title>
        <authorList>
            <person name="Ding L."/>
            <person name="Li P."/>
            <person name="Yang Y."/>
            <person name="Lin D."/>
            <person name="Xu X."/>
        </authorList>
    </citation>
    <scope>NUCLEOTIDE SEQUENCE [LARGE SCALE GENOMIC DNA]</scope>
    <source>
        <strain evidence="2 3">17-84</strain>
    </source>
</reference>
<keyword evidence="1" id="KW-0812">Transmembrane</keyword>
<feature type="transmembrane region" description="Helical" evidence="1">
    <location>
        <begin position="108"/>
        <end position="132"/>
    </location>
</feature>
<organism evidence="2 3">
    <name type="scientific">Staphylococcus capitis</name>
    <dbReference type="NCBI Taxonomy" id="29388"/>
    <lineage>
        <taxon>Bacteria</taxon>
        <taxon>Bacillati</taxon>
        <taxon>Bacillota</taxon>
        <taxon>Bacilli</taxon>
        <taxon>Bacillales</taxon>
        <taxon>Staphylococcaceae</taxon>
        <taxon>Staphylococcus</taxon>
    </lineage>
</organism>
<feature type="transmembrane region" description="Helical" evidence="1">
    <location>
        <begin position="47"/>
        <end position="66"/>
    </location>
</feature>
<evidence type="ECO:0000256" key="1">
    <source>
        <dbReference type="SAM" id="Phobius"/>
    </source>
</evidence>
<keyword evidence="3" id="KW-1185">Reference proteome</keyword>
<evidence type="ECO:0000313" key="2">
    <source>
        <dbReference type="EMBL" id="NMK54658.1"/>
    </source>
</evidence>
<accession>A0ABX1STD3</accession>
<proteinExistence type="predicted"/>
<protein>
    <submittedName>
        <fullName evidence="2">Uncharacterized protein</fullName>
    </submittedName>
</protein>